<gene>
    <name evidence="7" type="primary">LOC100374684</name>
</gene>
<proteinExistence type="predicted"/>
<dbReference type="Gene3D" id="3.30.530.20">
    <property type="match status" value="1"/>
</dbReference>
<dbReference type="InterPro" id="IPR043556">
    <property type="entry name" value="StARD5/6"/>
</dbReference>
<dbReference type="SMART" id="SM00234">
    <property type="entry name" value="START"/>
    <property type="match status" value="1"/>
</dbReference>
<keyword evidence="3" id="KW-0446">Lipid-binding</keyword>
<evidence type="ECO:0000313" key="6">
    <source>
        <dbReference type="Proteomes" id="UP000694865"/>
    </source>
</evidence>
<protein>
    <submittedName>
        <fullName evidence="7">StAR-related lipid transfer protein 5-like</fullName>
    </submittedName>
</protein>
<dbReference type="SUPFAM" id="SSF55961">
    <property type="entry name" value="Bet v1-like"/>
    <property type="match status" value="1"/>
</dbReference>
<comment type="function">
    <text evidence="4">May be involved in the intracellular transport of sterols or other lipids. May bind cholesterol or other sterols.</text>
</comment>
<dbReference type="Pfam" id="PF01852">
    <property type="entry name" value="START"/>
    <property type="match status" value="1"/>
</dbReference>
<dbReference type="Proteomes" id="UP000694865">
    <property type="component" value="Unplaced"/>
</dbReference>
<accession>A0ABM0GRP4</accession>
<evidence type="ECO:0000313" key="7">
    <source>
        <dbReference type="RefSeq" id="XP_002735845.1"/>
    </source>
</evidence>
<dbReference type="PROSITE" id="PS50848">
    <property type="entry name" value="START"/>
    <property type="match status" value="1"/>
</dbReference>
<feature type="domain" description="START" evidence="5">
    <location>
        <begin position="19"/>
        <end position="209"/>
    </location>
</feature>
<dbReference type="InterPro" id="IPR023393">
    <property type="entry name" value="START-like_dom_sf"/>
</dbReference>
<reference evidence="7" key="1">
    <citation type="submission" date="2025-08" db="UniProtKB">
        <authorList>
            <consortium name="RefSeq"/>
        </authorList>
    </citation>
    <scope>IDENTIFICATION</scope>
    <source>
        <tissue evidence="7">Testes</tissue>
    </source>
</reference>
<keyword evidence="2" id="KW-0445">Lipid transport</keyword>
<dbReference type="RefSeq" id="XP_002735845.1">
    <property type="nucleotide sequence ID" value="XM_002735799.2"/>
</dbReference>
<dbReference type="InterPro" id="IPR002913">
    <property type="entry name" value="START_lipid-bd_dom"/>
</dbReference>
<dbReference type="PANTHER" id="PTHR46374:SF1">
    <property type="entry name" value="START DOMAIN-CONTAINING PROTEIN"/>
    <property type="match status" value="1"/>
</dbReference>
<keyword evidence="6" id="KW-1185">Reference proteome</keyword>
<dbReference type="PANTHER" id="PTHR46374">
    <property type="entry name" value="PROTEIN CBG07384"/>
    <property type="match status" value="1"/>
</dbReference>
<sequence length="209" mass="23828">MSIFRMIADECMKTVFKYAQDSDWKASSYENGNCVVSYKKSHDWEGYVYRSEFIIDVSPKAASQLLSDKIKHVKWNSNAKEIHTIESLDKDMEIRHIVSPGYLMGLVAARDFCNICGVTKIQQTGIYFAYYVSVDCRKCPPSKKYVRAHTYPSGTILYPIEGEPNKSRVVSITQFDAKVQPRSLAETLYPSLMALYSSCMKRGAQKLLE</sequence>
<evidence type="ECO:0000259" key="5">
    <source>
        <dbReference type="PROSITE" id="PS50848"/>
    </source>
</evidence>
<keyword evidence="1" id="KW-0813">Transport</keyword>
<organism evidence="6 7">
    <name type="scientific">Saccoglossus kowalevskii</name>
    <name type="common">Acorn worm</name>
    <dbReference type="NCBI Taxonomy" id="10224"/>
    <lineage>
        <taxon>Eukaryota</taxon>
        <taxon>Metazoa</taxon>
        <taxon>Hemichordata</taxon>
        <taxon>Enteropneusta</taxon>
        <taxon>Harrimaniidae</taxon>
        <taxon>Saccoglossus</taxon>
    </lineage>
</organism>
<evidence type="ECO:0000256" key="3">
    <source>
        <dbReference type="ARBA" id="ARBA00023121"/>
    </source>
</evidence>
<evidence type="ECO:0000256" key="4">
    <source>
        <dbReference type="ARBA" id="ARBA00024750"/>
    </source>
</evidence>
<evidence type="ECO:0000256" key="2">
    <source>
        <dbReference type="ARBA" id="ARBA00023055"/>
    </source>
</evidence>
<name>A0ABM0GRP4_SACKO</name>
<dbReference type="GeneID" id="100374684"/>
<evidence type="ECO:0000256" key="1">
    <source>
        <dbReference type="ARBA" id="ARBA00022448"/>
    </source>
</evidence>